<feature type="domain" description="Histidine kinase" evidence="14">
    <location>
        <begin position="310"/>
        <end position="529"/>
    </location>
</feature>
<dbReference type="GO" id="GO:0009927">
    <property type="term" value="F:histidine phosphotransfer kinase activity"/>
    <property type="evidence" value="ECO:0007669"/>
    <property type="project" value="TreeGrafter"/>
</dbReference>
<evidence type="ECO:0000256" key="1">
    <source>
        <dbReference type="ARBA" id="ARBA00000085"/>
    </source>
</evidence>
<dbReference type="InterPro" id="IPR003660">
    <property type="entry name" value="HAMP_dom"/>
</dbReference>
<evidence type="ECO:0000259" key="15">
    <source>
        <dbReference type="PROSITE" id="PS50110"/>
    </source>
</evidence>
<dbReference type="SMART" id="SM00304">
    <property type="entry name" value="HAMP"/>
    <property type="match status" value="1"/>
</dbReference>
<dbReference type="Gene3D" id="6.10.340.10">
    <property type="match status" value="1"/>
</dbReference>
<feature type="transmembrane region" description="Helical" evidence="13">
    <location>
        <begin position="197"/>
        <end position="222"/>
    </location>
</feature>
<feature type="modified residue" description="4-aspartylphosphate" evidence="12">
    <location>
        <position position="620"/>
    </location>
</feature>
<reference evidence="19" key="4">
    <citation type="submission" date="2017-10" db="EMBL/GenBank/DDBJ databases">
        <authorList>
            <person name="Banno H."/>
            <person name="Chua N.-H."/>
        </authorList>
    </citation>
    <scope>NUCLEOTIDE SEQUENCE [LARGE SCALE GENOMIC DNA]</scope>
    <source>
        <strain evidence="19">Kuenenia_mbr1_ru-nijmegen</strain>
    </source>
</reference>
<dbReference type="SUPFAM" id="SSF158472">
    <property type="entry name" value="HAMP domain-like"/>
    <property type="match status" value="1"/>
</dbReference>
<dbReference type="InterPro" id="IPR036097">
    <property type="entry name" value="HisK_dim/P_sf"/>
</dbReference>
<evidence type="ECO:0000256" key="6">
    <source>
        <dbReference type="ARBA" id="ARBA00022741"/>
    </source>
</evidence>
<keyword evidence="13" id="KW-1133">Transmembrane helix</keyword>
<evidence type="ECO:0000313" key="21">
    <source>
        <dbReference type="Proteomes" id="UP000501926"/>
    </source>
</evidence>
<dbReference type="Gene3D" id="1.10.287.130">
    <property type="match status" value="1"/>
</dbReference>
<dbReference type="EMBL" id="LT934425">
    <property type="protein sequence ID" value="SOH04393.1"/>
    <property type="molecule type" value="Genomic_DNA"/>
</dbReference>
<dbReference type="GO" id="GO:0005524">
    <property type="term" value="F:ATP binding"/>
    <property type="evidence" value="ECO:0007669"/>
    <property type="project" value="UniProtKB-KW"/>
</dbReference>
<evidence type="ECO:0000313" key="20">
    <source>
        <dbReference type="Proteomes" id="UP000221734"/>
    </source>
</evidence>
<proteinExistence type="predicted"/>
<keyword evidence="7 18" id="KW-0418">Kinase</keyword>
<dbReference type="FunFam" id="3.30.565.10:FF:000010">
    <property type="entry name" value="Sensor histidine kinase RcsC"/>
    <property type="match status" value="1"/>
</dbReference>
<evidence type="ECO:0000256" key="2">
    <source>
        <dbReference type="ARBA" id="ARBA00004370"/>
    </source>
</evidence>
<dbReference type="Gene3D" id="3.30.565.10">
    <property type="entry name" value="Histidine kinase-like ATPase, C-terminal domain"/>
    <property type="match status" value="1"/>
</dbReference>
<dbReference type="CDD" id="cd06225">
    <property type="entry name" value="HAMP"/>
    <property type="match status" value="1"/>
</dbReference>
<organism evidence="17">
    <name type="scientific">Kuenenia stuttgartiensis</name>
    <dbReference type="NCBI Taxonomy" id="174633"/>
    <lineage>
        <taxon>Bacteria</taxon>
        <taxon>Pseudomonadati</taxon>
        <taxon>Planctomycetota</taxon>
        <taxon>Candidatus Brocadiia</taxon>
        <taxon>Candidatus Brocadiales</taxon>
        <taxon>Candidatus Brocadiaceae</taxon>
        <taxon>Candidatus Kuenenia</taxon>
    </lineage>
</organism>
<sequence>MKIRHKLVIILAVLLIALNGIVGFFIYKQTRQEFTKEIRGKAKMLVIQLETTRNYLASIMHKIELNEQTKKFIPAVATNAISKNFAEKTGYVIKQTSLRYRNEENKPDLFEEKILRKMEEDPTIKEYWADDVFDGKRVERYLYPLYVTKDCLLCHGPREKAPPVVRDYYDAGYDYQLGEIRGAFSVIIPKEIAEQRYAAAIIFFIIIGTASILLVVVIIFFTTNKFLKPIEKLTAAATAIKKTGDLTTRVEISTNDEVGQLGEAFNDMSDKLRSSYAMLEQRITEKTEHLQKAVSALKRANRMKSEFLANMSHELRTPLNAIIGFAEVLKDKLCGELNAEQEDFVKDIHSSGRHLLQMINDILDLSKIEAGKMELQYESFLVSDAIEDVYTILKGLAKKKQLQLKTVIQEDVKDIEADRVKFKQILYNLLSNSIKFTPQNGTITTNAAIVDGKMQVSVSDSGIGIKPEDREKVFKEFWQADSSFSRKYEGTGLGLALTRRIVEMHGGKIWLKSEYGKGSTFYFTIPVTKSQRILHPEDEMATVCPICGEEVGDEGTHVHKLSPVVTKGKKTILVIEDNRMSANLLTLYLTNAGYNVVVTADGVGAVEKAKQCNPFLITLDILLPGIDGWEVISKLKGDKDTAHIPVIIVSIFDNKELGYSLGAAEYLIKPVGRKQLVDAVNAVANTLKTKEEPVKILVVDDDEKAVKHITTILKEKGCDVLKAYSGEAGINLALEKHPDIIILDLMMPGMSGFEVIEILKAHPVAKEIPIIICSAKDITPEEKKELNGNILALIQKGSHTEEDLLMAIRKIEQTHHKG</sequence>
<keyword evidence="6" id="KW-0547">Nucleotide-binding</keyword>
<reference evidence="17" key="1">
    <citation type="journal article" date="2006" name="Nature">
        <title>Deciphering the evolution and metabolism of an anammox bacterium from a community genome.</title>
        <authorList>
            <person name="Strous M."/>
            <person name="Pelletier E."/>
            <person name="Mangenot S."/>
            <person name="Rattei T."/>
            <person name="Lehner A."/>
            <person name="Taylor M.W."/>
            <person name="Horn M."/>
            <person name="Daims H."/>
            <person name="Bartol-Mavel D."/>
            <person name="Wincker P."/>
            <person name="Barbe V."/>
            <person name="Fonknechten N."/>
            <person name="Vallenet D."/>
            <person name="Segurens B."/>
            <person name="Schenowitz-Truong C."/>
            <person name="Medigue C."/>
            <person name="Collingro A."/>
            <person name="Snel B."/>
            <person name="Dutilh B.E."/>
            <person name="OpDenCamp H.J.M."/>
            <person name="vanDerDrift C."/>
            <person name="Cirpus I."/>
            <person name="vanDePas-Schoonen K.T."/>
            <person name="Harhangi H.R."/>
            <person name="vanNiftrik L."/>
            <person name="Schmid M."/>
            <person name="Keltjens J."/>
            <person name="vanDeVossenberg J."/>
            <person name="Kartal B."/>
            <person name="Meier H."/>
            <person name="Frishman D."/>
            <person name="Huynen M.A."/>
            <person name="Mewes H."/>
            <person name="Weissenbach J."/>
            <person name="Jetten M.S.M."/>
            <person name="Wagner M."/>
            <person name="LePaslier D."/>
        </authorList>
    </citation>
    <scope>NUCLEOTIDE SEQUENCE</scope>
</reference>
<dbReference type="SMART" id="SM00448">
    <property type="entry name" value="REC"/>
    <property type="match status" value="2"/>
</dbReference>
<keyword evidence="11" id="KW-0131">Cell cycle</keyword>
<dbReference type="PROSITE" id="PS50885">
    <property type="entry name" value="HAMP"/>
    <property type="match status" value="1"/>
</dbReference>
<dbReference type="CDD" id="cd00082">
    <property type="entry name" value="HisKA"/>
    <property type="match status" value="1"/>
</dbReference>
<dbReference type="InterPro" id="IPR003661">
    <property type="entry name" value="HisK_dim/P_dom"/>
</dbReference>
<dbReference type="InterPro" id="IPR036890">
    <property type="entry name" value="HATPase_C_sf"/>
</dbReference>
<evidence type="ECO:0000256" key="10">
    <source>
        <dbReference type="ARBA" id="ARBA00023136"/>
    </source>
</evidence>
<evidence type="ECO:0000259" key="14">
    <source>
        <dbReference type="PROSITE" id="PS50109"/>
    </source>
</evidence>
<dbReference type="Proteomes" id="UP000501926">
    <property type="component" value="Chromosome"/>
</dbReference>
<evidence type="ECO:0000259" key="16">
    <source>
        <dbReference type="PROSITE" id="PS50885"/>
    </source>
</evidence>
<feature type="domain" description="Response regulatory" evidence="15">
    <location>
        <begin position="571"/>
        <end position="684"/>
    </location>
</feature>
<accession>Q1PXZ9</accession>
<protein>
    <recommendedName>
        <fullName evidence="3">histidine kinase</fullName>
        <ecNumber evidence="3">2.7.13.3</ecNumber>
    </recommendedName>
</protein>
<evidence type="ECO:0000256" key="13">
    <source>
        <dbReference type="SAM" id="Phobius"/>
    </source>
</evidence>
<keyword evidence="8" id="KW-0067">ATP-binding</keyword>
<evidence type="ECO:0000256" key="9">
    <source>
        <dbReference type="ARBA" id="ARBA00023012"/>
    </source>
</evidence>
<dbReference type="RefSeq" id="WP_099325111.1">
    <property type="nucleotide sequence ID" value="NZ_CP049055.1"/>
</dbReference>
<evidence type="ECO:0000256" key="3">
    <source>
        <dbReference type="ARBA" id="ARBA00012438"/>
    </source>
</evidence>
<dbReference type="PRINTS" id="PR00344">
    <property type="entry name" value="BCTRLSENSOR"/>
</dbReference>
<dbReference type="InterPro" id="IPR004358">
    <property type="entry name" value="Sig_transdc_His_kin-like_C"/>
</dbReference>
<gene>
    <name evidence="18" type="ORF">KsCSTR_03180</name>
    <name evidence="19" type="ORF">KSMBR1_1894</name>
    <name evidence="17" type="ORF">kustd2169</name>
</gene>
<evidence type="ECO:0000313" key="18">
    <source>
        <dbReference type="EMBL" id="QII09697.1"/>
    </source>
</evidence>
<dbReference type="InterPro" id="IPR001789">
    <property type="entry name" value="Sig_transdc_resp-reg_receiver"/>
</dbReference>
<dbReference type="EMBL" id="CT573072">
    <property type="protein sequence ID" value="CAJ72914.1"/>
    <property type="molecule type" value="Genomic_DNA"/>
</dbReference>
<dbReference type="InterPro" id="IPR011006">
    <property type="entry name" value="CheY-like_superfamily"/>
</dbReference>
<name>Q1PXZ9_KUEST</name>
<evidence type="ECO:0000256" key="7">
    <source>
        <dbReference type="ARBA" id="ARBA00022777"/>
    </source>
</evidence>
<dbReference type="SMART" id="SM00387">
    <property type="entry name" value="HATPase_c"/>
    <property type="match status" value="1"/>
</dbReference>
<dbReference type="SMART" id="SM00388">
    <property type="entry name" value="HisKA"/>
    <property type="match status" value="1"/>
</dbReference>
<dbReference type="Gene3D" id="3.40.50.2300">
    <property type="match status" value="2"/>
</dbReference>
<dbReference type="Pfam" id="PF11845">
    <property type="entry name" value="Tll0287-like"/>
    <property type="match status" value="1"/>
</dbReference>
<dbReference type="EMBL" id="CP049055">
    <property type="protein sequence ID" value="QII09697.1"/>
    <property type="molecule type" value="Genomic_DNA"/>
</dbReference>
<dbReference type="PANTHER" id="PTHR43047:SF72">
    <property type="entry name" value="OSMOSENSING HISTIDINE PROTEIN KINASE SLN1"/>
    <property type="match status" value="1"/>
</dbReference>
<evidence type="ECO:0000256" key="12">
    <source>
        <dbReference type="PROSITE-ProRule" id="PRU00169"/>
    </source>
</evidence>
<dbReference type="SUPFAM" id="SSF52172">
    <property type="entry name" value="CheY-like"/>
    <property type="match status" value="2"/>
</dbReference>
<reference evidence="17" key="2">
    <citation type="submission" date="2006-01" db="EMBL/GenBank/DDBJ databases">
        <authorList>
            <person name="Genoscope"/>
        </authorList>
    </citation>
    <scope>NUCLEOTIDE SEQUENCE</scope>
</reference>
<evidence type="ECO:0000256" key="5">
    <source>
        <dbReference type="ARBA" id="ARBA00022679"/>
    </source>
</evidence>
<dbReference type="PROSITE" id="PS50109">
    <property type="entry name" value="HIS_KIN"/>
    <property type="match status" value="1"/>
</dbReference>
<dbReference type="Pfam" id="PF00512">
    <property type="entry name" value="HisKA"/>
    <property type="match status" value="1"/>
</dbReference>
<evidence type="ECO:0000313" key="19">
    <source>
        <dbReference type="EMBL" id="SOH04393.1"/>
    </source>
</evidence>
<feature type="modified residue" description="4-aspartylphosphate" evidence="12">
    <location>
        <position position="744"/>
    </location>
</feature>
<keyword evidence="5 18" id="KW-0808">Transferase</keyword>
<keyword evidence="10 13" id="KW-0472">Membrane</keyword>
<keyword evidence="20" id="KW-1185">Reference proteome</keyword>
<dbReference type="Proteomes" id="UP000221734">
    <property type="component" value="Chromosome Kuenenia_stuttgartiensis_MBR1"/>
</dbReference>
<dbReference type="SUPFAM" id="SSF47384">
    <property type="entry name" value="Homodimeric domain of signal transducing histidine kinase"/>
    <property type="match status" value="1"/>
</dbReference>
<dbReference type="GO" id="GO:0000155">
    <property type="term" value="F:phosphorelay sensor kinase activity"/>
    <property type="evidence" value="ECO:0007669"/>
    <property type="project" value="InterPro"/>
</dbReference>
<feature type="domain" description="HAMP" evidence="16">
    <location>
        <begin position="224"/>
        <end position="277"/>
    </location>
</feature>
<dbReference type="InterPro" id="IPR003594">
    <property type="entry name" value="HATPase_dom"/>
</dbReference>
<dbReference type="FunFam" id="1.10.287.130:FF:000038">
    <property type="entry name" value="Sensory transduction histidine kinase"/>
    <property type="match status" value="1"/>
</dbReference>
<dbReference type="InterPro" id="IPR005467">
    <property type="entry name" value="His_kinase_dom"/>
</dbReference>
<dbReference type="SUPFAM" id="SSF55874">
    <property type="entry name" value="ATPase domain of HSP90 chaperone/DNA topoisomerase II/histidine kinase"/>
    <property type="match status" value="1"/>
</dbReference>
<evidence type="ECO:0000256" key="8">
    <source>
        <dbReference type="ARBA" id="ARBA00022840"/>
    </source>
</evidence>
<evidence type="ECO:0000313" key="17">
    <source>
        <dbReference type="EMBL" id="CAJ72914.1"/>
    </source>
</evidence>
<dbReference type="KEGG" id="kst:KSMBR1_1894"/>
<dbReference type="AlphaFoldDB" id="Q1PXZ9"/>
<reference evidence="20" key="3">
    <citation type="submission" date="2017-10" db="EMBL/GenBank/DDBJ databases">
        <authorList>
            <person name="Frank J."/>
        </authorList>
    </citation>
    <scope>NUCLEOTIDE SEQUENCE [LARGE SCALE GENOMIC DNA]</scope>
</reference>
<dbReference type="PANTHER" id="PTHR43047">
    <property type="entry name" value="TWO-COMPONENT HISTIDINE PROTEIN KINASE"/>
    <property type="match status" value="1"/>
</dbReference>
<evidence type="ECO:0000256" key="11">
    <source>
        <dbReference type="ARBA" id="ARBA00023306"/>
    </source>
</evidence>
<keyword evidence="9" id="KW-0902">Two-component regulatory system</keyword>
<dbReference type="InterPro" id="IPR021796">
    <property type="entry name" value="Tll0287-like_dom"/>
</dbReference>
<dbReference type="CDD" id="cd16922">
    <property type="entry name" value="HATPase_EvgS-ArcB-TorS-like"/>
    <property type="match status" value="1"/>
</dbReference>
<evidence type="ECO:0000256" key="4">
    <source>
        <dbReference type="ARBA" id="ARBA00022553"/>
    </source>
</evidence>
<dbReference type="Pfam" id="PF00072">
    <property type="entry name" value="Response_reg"/>
    <property type="match status" value="2"/>
</dbReference>
<reference evidence="18 21" key="5">
    <citation type="submission" date="2020-02" db="EMBL/GenBank/DDBJ databases">
        <title>Newly sequenced genome of strain CSTR1 showed variability in Candidatus Kuenenia stuttgartiensis genomes.</title>
        <authorList>
            <person name="Ding C."/>
            <person name="Adrian L."/>
        </authorList>
    </citation>
    <scope>NUCLEOTIDE SEQUENCE [LARGE SCALE GENOMIC DNA]</scope>
    <source>
        <strain evidence="18 21">CSTR1</strain>
    </source>
</reference>
<dbReference type="EC" id="2.7.13.3" evidence="3"/>
<dbReference type="OrthoDB" id="9762493at2"/>
<keyword evidence="4 12" id="KW-0597">Phosphoprotein</keyword>
<comment type="catalytic activity">
    <reaction evidence="1">
        <text>ATP + protein L-histidine = ADP + protein N-phospho-L-histidine.</text>
        <dbReference type="EC" id="2.7.13.3"/>
    </reaction>
</comment>
<dbReference type="PROSITE" id="PS50110">
    <property type="entry name" value="RESPONSE_REGULATORY"/>
    <property type="match status" value="2"/>
</dbReference>
<dbReference type="CDD" id="cd17574">
    <property type="entry name" value="REC_OmpR"/>
    <property type="match status" value="1"/>
</dbReference>
<dbReference type="Pfam" id="PF00672">
    <property type="entry name" value="HAMP"/>
    <property type="match status" value="1"/>
</dbReference>
<comment type="subcellular location">
    <subcellularLocation>
        <location evidence="2">Membrane</location>
    </subcellularLocation>
</comment>
<keyword evidence="13" id="KW-0812">Transmembrane</keyword>
<feature type="domain" description="Response regulatory" evidence="15">
    <location>
        <begin position="695"/>
        <end position="811"/>
    </location>
</feature>
<dbReference type="Pfam" id="PF02518">
    <property type="entry name" value="HATPase_c"/>
    <property type="match status" value="1"/>
</dbReference>
<dbReference type="GO" id="GO:0005886">
    <property type="term" value="C:plasma membrane"/>
    <property type="evidence" value="ECO:0007669"/>
    <property type="project" value="TreeGrafter"/>
</dbReference>